<evidence type="ECO:0000256" key="1">
    <source>
        <dbReference type="ARBA" id="ARBA00022630"/>
    </source>
</evidence>
<name>A0A0A5GMG8_9BACI</name>
<reference evidence="4 5" key="1">
    <citation type="submission" date="2013-08" db="EMBL/GenBank/DDBJ databases">
        <authorList>
            <person name="Huang J."/>
            <person name="Wang G."/>
        </authorList>
    </citation>
    <scope>NUCLEOTIDE SEQUENCE [LARGE SCALE GENOMIC DNA]</scope>
    <source>
        <strain evidence="4 5">JSM 076056</strain>
    </source>
</reference>
<keyword evidence="5" id="KW-1185">Reference proteome</keyword>
<dbReference type="OrthoDB" id="9805976at2"/>
<keyword evidence="2" id="KW-0288">FMN</keyword>
<comment type="caution">
    <text evidence="4">The sequence shown here is derived from an EMBL/GenBank/DDBJ whole genome shotgun (WGS) entry which is preliminary data.</text>
</comment>
<dbReference type="SUPFAM" id="SSF52218">
    <property type="entry name" value="Flavoproteins"/>
    <property type="match status" value="1"/>
</dbReference>
<evidence type="ECO:0000259" key="3">
    <source>
        <dbReference type="Pfam" id="PF02525"/>
    </source>
</evidence>
<dbReference type="eggNOG" id="COG0655">
    <property type="taxonomic scope" value="Bacteria"/>
</dbReference>
<keyword evidence="1" id="KW-0285">Flavoprotein</keyword>
<dbReference type="AlphaFoldDB" id="A0A0A5GMG8"/>
<gene>
    <name evidence="4" type="ORF">N781_16545</name>
</gene>
<protein>
    <submittedName>
        <fullName evidence="4">FMN reductase</fullName>
    </submittedName>
</protein>
<dbReference type="Pfam" id="PF02525">
    <property type="entry name" value="Flavodoxin_2"/>
    <property type="match status" value="1"/>
</dbReference>
<dbReference type="PANTHER" id="PTHR43278">
    <property type="entry name" value="NAD(P)H-DEPENDENT FMN-CONTAINING OXIDOREDUCTASE YWQN-RELATED"/>
    <property type="match status" value="1"/>
</dbReference>
<dbReference type="Proteomes" id="UP000030528">
    <property type="component" value="Unassembled WGS sequence"/>
</dbReference>
<dbReference type="PANTHER" id="PTHR43278:SF4">
    <property type="entry name" value="NAD(P)H-DEPENDENT FMN-CONTAINING OXIDOREDUCTASE YWQN-RELATED"/>
    <property type="match status" value="1"/>
</dbReference>
<sequence length="183" mass="20908">MKIAFVLGSSRQNGNSEWLGHQVLEGLDYTMIRLTDYNIHPITDQRHDQAGFQPVEDDYENVLNLFLQHDVIVFASPSYWFGMSAQLKAFFDRWSQYLRDPRYDLKAELSQKEAYVLITGGSNPKITALPLVQQFHYIFDFVGMKMSGSLIGHAVKPGEIQDDTEAIAVAKQWNHQLKQKGNA</sequence>
<proteinExistence type="predicted"/>
<accession>A0A0A5GMG8</accession>
<evidence type="ECO:0000313" key="5">
    <source>
        <dbReference type="Proteomes" id="UP000030528"/>
    </source>
</evidence>
<dbReference type="RefSeq" id="WP_026800498.1">
    <property type="nucleotide sequence ID" value="NZ_AULI01000008.1"/>
</dbReference>
<dbReference type="Gene3D" id="3.40.50.360">
    <property type="match status" value="1"/>
</dbReference>
<dbReference type="InterPro" id="IPR003680">
    <property type="entry name" value="Flavodoxin_fold"/>
</dbReference>
<dbReference type="InterPro" id="IPR029039">
    <property type="entry name" value="Flavoprotein-like_sf"/>
</dbReference>
<organism evidence="4 5">
    <name type="scientific">Pontibacillus halophilus JSM 076056 = DSM 19796</name>
    <dbReference type="NCBI Taxonomy" id="1385510"/>
    <lineage>
        <taxon>Bacteria</taxon>
        <taxon>Bacillati</taxon>
        <taxon>Bacillota</taxon>
        <taxon>Bacilli</taxon>
        <taxon>Bacillales</taxon>
        <taxon>Bacillaceae</taxon>
        <taxon>Pontibacillus</taxon>
    </lineage>
</organism>
<feature type="domain" description="Flavodoxin-like fold" evidence="3">
    <location>
        <begin position="1"/>
        <end position="173"/>
    </location>
</feature>
<dbReference type="InterPro" id="IPR051796">
    <property type="entry name" value="ISF_SsuE-like"/>
</dbReference>
<evidence type="ECO:0000313" key="4">
    <source>
        <dbReference type="EMBL" id="KGX92360.1"/>
    </source>
</evidence>
<dbReference type="EMBL" id="AVPE01000006">
    <property type="protein sequence ID" value="KGX92360.1"/>
    <property type="molecule type" value="Genomic_DNA"/>
</dbReference>
<dbReference type="STRING" id="1385510.GCA_000425205_02125"/>
<evidence type="ECO:0000256" key="2">
    <source>
        <dbReference type="ARBA" id="ARBA00022643"/>
    </source>
</evidence>